<name>A0ABV9B1G2_9ACTN</name>
<proteinExistence type="predicted"/>
<comment type="caution">
    <text evidence="1">The sequence shown here is derived from an EMBL/GenBank/DDBJ whole genome shotgun (WGS) entry which is preliminary data.</text>
</comment>
<dbReference type="Proteomes" id="UP001595839">
    <property type="component" value="Unassembled WGS sequence"/>
</dbReference>
<dbReference type="RefSeq" id="WP_381183501.1">
    <property type="nucleotide sequence ID" value="NZ_JBHSFK010000039.1"/>
</dbReference>
<evidence type="ECO:0000313" key="2">
    <source>
        <dbReference type="Proteomes" id="UP001595839"/>
    </source>
</evidence>
<organism evidence="1 2">
    <name type="scientific">Streptomyces vulcanius</name>
    <dbReference type="NCBI Taxonomy" id="1441876"/>
    <lineage>
        <taxon>Bacteria</taxon>
        <taxon>Bacillati</taxon>
        <taxon>Actinomycetota</taxon>
        <taxon>Actinomycetes</taxon>
        <taxon>Kitasatosporales</taxon>
        <taxon>Streptomycetaceae</taxon>
        <taxon>Streptomyces</taxon>
    </lineage>
</organism>
<dbReference type="EMBL" id="JBHSFK010000039">
    <property type="protein sequence ID" value="MFC4506063.1"/>
    <property type="molecule type" value="Genomic_DNA"/>
</dbReference>
<reference evidence="2" key="1">
    <citation type="journal article" date="2019" name="Int. J. Syst. Evol. Microbiol.">
        <title>The Global Catalogue of Microorganisms (GCM) 10K type strain sequencing project: providing services to taxonomists for standard genome sequencing and annotation.</title>
        <authorList>
            <consortium name="The Broad Institute Genomics Platform"/>
            <consortium name="The Broad Institute Genome Sequencing Center for Infectious Disease"/>
            <person name="Wu L."/>
            <person name="Ma J."/>
        </authorList>
    </citation>
    <scope>NUCLEOTIDE SEQUENCE [LARGE SCALE GENOMIC DNA]</scope>
    <source>
        <strain evidence="2">CGMCC 4.7177</strain>
    </source>
</reference>
<protein>
    <submittedName>
        <fullName evidence="1">Uncharacterized protein</fullName>
    </submittedName>
</protein>
<sequence>MDLDTVFRAPPEPQAGHAVDLAAGLVGGKDSAEDLVRASLALCFQLDAVDAGAYAADPEGAGGEVAVGVEDLVEVVCLEAELLSRRGRDRRLAGAQLCAGRS</sequence>
<evidence type="ECO:0000313" key="1">
    <source>
        <dbReference type="EMBL" id="MFC4506063.1"/>
    </source>
</evidence>
<gene>
    <name evidence="1" type="ORF">ACFPIH_42600</name>
</gene>
<accession>A0ABV9B1G2</accession>
<keyword evidence="2" id="KW-1185">Reference proteome</keyword>